<dbReference type="InterPro" id="IPR035919">
    <property type="entry name" value="EAL_sf"/>
</dbReference>
<dbReference type="InterPro" id="IPR000014">
    <property type="entry name" value="PAS"/>
</dbReference>
<dbReference type="NCBIfam" id="TIGR00254">
    <property type="entry name" value="GGDEF"/>
    <property type="match status" value="1"/>
</dbReference>
<dbReference type="PROSITE" id="PS50883">
    <property type="entry name" value="EAL"/>
    <property type="match status" value="1"/>
</dbReference>
<dbReference type="SUPFAM" id="SSF55073">
    <property type="entry name" value="Nucleotide cyclase"/>
    <property type="match status" value="1"/>
</dbReference>
<gene>
    <name evidence="5" type="ORF">C7H85_04200</name>
</gene>
<dbReference type="InterPro" id="IPR029787">
    <property type="entry name" value="Nucleotide_cyclase"/>
</dbReference>
<feature type="transmembrane region" description="Helical" evidence="1">
    <location>
        <begin position="453"/>
        <end position="474"/>
    </location>
</feature>
<dbReference type="NCBIfam" id="TIGR00229">
    <property type="entry name" value="sensory_box"/>
    <property type="match status" value="1"/>
</dbReference>
<dbReference type="AlphaFoldDB" id="A0A2P7RCR3"/>
<keyword evidence="1" id="KW-0812">Transmembrane</keyword>
<feature type="domain" description="GGDEF" evidence="4">
    <location>
        <begin position="796"/>
        <end position="929"/>
    </location>
</feature>
<evidence type="ECO:0000313" key="6">
    <source>
        <dbReference type="Proteomes" id="UP000240243"/>
    </source>
</evidence>
<dbReference type="Gene3D" id="3.30.70.270">
    <property type="match status" value="1"/>
</dbReference>
<evidence type="ECO:0000259" key="4">
    <source>
        <dbReference type="PROSITE" id="PS50887"/>
    </source>
</evidence>
<evidence type="ECO:0000256" key="1">
    <source>
        <dbReference type="SAM" id="Phobius"/>
    </source>
</evidence>
<dbReference type="SUPFAM" id="SSF55781">
    <property type="entry name" value="GAF domain-like"/>
    <property type="match status" value="1"/>
</dbReference>
<dbReference type="Pfam" id="PF08448">
    <property type="entry name" value="PAS_4"/>
    <property type="match status" value="1"/>
</dbReference>
<dbReference type="CDD" id="cd01949">
    <property type="entry name" value="GGDEF"/>
    <property type="match status" value="1"/>
</dbReference>
<dbReference type="SUPFAM" id="SSF55785">
    <property type="entry name" value="PYP-like sensor domain (PAS domain)"/>
    <property type="match status" value="1"/>
</dbReference>
<dbReference type="CDD" id="cd01948">
    <property type="entry name" value="EAL"/>
    <property type="match status" value="1"/>
</dbReference>
<dbReference type="PANTHER" id="PTHR44757">
    <property type="entry name" value="DIGUANYLATE CYCLASE DGCP"/>
    <property type="match status" value="1"/>
</dbReference>
<dbReference type="Gene3D" id="3.20.20.450">
    <property type="entry name" value="EAL domain"/>
    <property type="match status" value="1"/>
</dbReference>
<feature type="domain" description="PAS" evidence="2">
    <location>
        <begin position="645"/>
        <end position="715"/>
    </location>
</feature>
<sequence>MYPVASPCPRPLLLSSPSGVLMPTDAKRIAQYTYLLLTIMACTLMGALGVVASFLLSADDALSMVITPGGALGVMLAGLGLGCAIREHRHGRRLFALALLLLGLYSLWRHGSTTTPGAGLGVPYLPVVWALLLIGLCLLGGPEHRRCRLLWRAVGLLGVLAGVAVLLGQWLLDMSEVMGPHPASACIASLFMLVFGLALILAGGVQRPYRLSRPAQAVGMFGIGITCLLWYLMSFQHHLDIRRASDTMVDNAENAMTDVINTHVLLLQRLAERIALSVESDRPYPHLRDAQSYLRDVPSIDEIALVQPGRRPVWRQLRHNGESPLQLDHPALSAWLARPALQPRMVVLGGLYPVANKAQAVIALPIIQTRHAGMQLLARVDLARMMQNEIHMELLPFVLHVNVGDVELFELADRAEDHGHSLFMNRRVSLLPYGPETELISYLGDMHSLGRAALLRLLMALSGFFLSFLAAMSIELMRLGLIKSRDLEQAKRHLENQHQIEEMIIRQQPLTHILAVISRLLGEQLPHSRNVVLLARDDCLWMVGDAPLPAEPLRQLVAQLSGPLLRGREVALGPDCPASLQQAGFGGGRAYPVRAADGRVLGGLLLCHRTAFAADESARPLIDNAVGLMALALERDHDKAQLVESEQRYRSLFDHNPDMVFALDLDGYFTSINHAFCQQLELTPEEVLGQPYARLVEPDDLPGTDALFREVVTGEARRYQLTAHNTKGRKRVLDLTNLPIVVNGRIIGVYGIGKDITRQREDERRLAYNASHDALTGLPNRHLLDQRLRELGQAGGQTVVLFIDLDGFKPINDSLGHEVGDRLLVEAARRLGELARGEFMAARFGGDEFVMVLHGSEAMAMAPAMAERLLAALAQPYLVDQNELFLTASIGLALGDREEPVLTRLVQQADMAMYEAKRQGRNHYQWYNDALNILMQRRVLLRNELQDAIDHHQLELYYQPLFDRQGKVVSVEALLRWPHPHKGLISPAEFIPLAEETGQIIAISEWVLEQACRDALRLNRQGDCRVAVNLSPLQFYRSNFLHTLEATLARTGLPGTALELELTEGILMNDTQFAIELLRQIRRLGIRVAIDDFGTGFSSLSYLKHLPVDKVKIDRSFIQDLAEGSHDAAITRGIMVMAHQLALEVVAEGVETRHQFELLNGYGCDYYQGFLLARPMTLPALSSFLSENRQRLLTAVNK</sequence>
<dbReference type="SMART" id="SM00091">
    <property type="entry name" value="PAS"/>
    <property type="match status" value="1"/>
</dbReference>
<proteinExistence type="predicted"/>
<dbReference type="Proteomes" id="UP000240243">
    <property type="component" value="Unassembled WGS sequence"/>
</dbReference>
<feature type="domain" description="EAL" evidence="3">
    <location>
        <begin position="938"/>
        <end position="1189"/>
    </location>
</feature>
<keyword evidence="1" id="KW-0472">Membrane</keyword>
<keyword evidence="1" id="KW-1133">Transmembrane helix</keyword>
<reference evidence="5 6" key="1">
    <citation type="submission" date="2018-03" db="EMBL/GenBank/DDBJ databases">
        <title>The draft genome of Zobellella sp. 59N8.</title>
        <authorList>
            <person name="Liu L."/>
            <person name="Li L."/>
            <person name="Zhang X."/>
            <person name="Liang L."/>
            <person name="Wang T."/>
        </authorList>
    </citation>
    <scope>NUCLEOTIDE SEQUENCE [LARGE SCALE GENOMIC DNA]</scope>
    <source>
        <strain evidence="5 6">59N8</strain>
    </source>
</reference>
<feature type="transmembrane region" description="Helical" evidence="1">
    <location>
        <begin position="94"/>
        <end position="111"/>
    </location>
</feature>
<dbReference type="InterPro" id="IPR043128">
    <property type="entry name" value="Rev_trsase/Diguanyl_cyclase"/>
</dbReference>
<dbReference type="PROSITE" id="PS50887">
    <property type="entry name" value="GGDEF"/>
    <property type="match status" value="1"/>
</dbReference>
<feature type="transmembrane region" description="Helical" evidence="1">
    <location>
        <begin position="123"/>
        <end position="142"/>
    </location>
</feature>
<accession>A0A2P7RCR3</accession>
<dbReference type="SMART" id="SM00267">
    <property type="entry name" value="GGDEF"/>
    <property type="match status" value="1"/>
</dbReference>
<feature type="transmembrane region" description="Helical" evidence="1">
    <location>
        <begin position="215"/>
        <end position="233"/>
    </location>
</feature>
<feature type="transmembrane region" description="Helical" evidence="1">
    <location>
        <begin position="61"/>
        <end position="82"/>
    </location>
</feature>
<dbReference type="InterPro" id="IPR001633">
    <property type="entry name" value="EAL_dom"/>
</dbReference>
<dbReference type="InterPro" id="IPR035965">
    <property type="entry name" value="PAS-like_dom_sf"/>
</dbReference>
<evidence type="ECO:0000313" key="5">
    <source>
        <dbReference type="EMBL" id="PSJ48011.1"/>
    </source>
</evidence>
<dbReference type="Pfam" id="PF00563">
    <property type="entry name" value="EAL"/>
    <property type="match status" value="1"/>
</dbReference>
<dbReference type="Pfam" id="PF00990">
    <property type="entry name" value="GGDEF"/>
    <property type="match status" value="1"/>
</dbReference>
<dbReference type="InterPro" id="IPR052155">
    <property type="entry name" value="Biofilm_reg_signaling"/>
</dbReference>
<dbReference type="EMBL" id="PXYG01000001">
    <property type="protein sequence ID" value="PSJ48011.1"/>
    <property type="molecule type" value="Genomic_DNA"/>
</dbReference>
<name>A0A2P7RCR3_9GAMM</name>
<feature type="transmembrane region" description="Helical" evidence="1">
    <location>
        <begin position="32"/>
        <end position="55"/>
    </location>
</feature>
<feature type="transmembrane region" description="Helical" evidence="1">
    <location>
        <begin position="149"/>
        <end position="170"/>
    </location>
</feature>
<dbReference type="Gene3D" id="3.30.450.20">
    <property type="entry name" value="PAS domain"/>
    <property type="match status" value="1"/>
</dbReference>
<keyword evidence="6" id="KW-1185">Reference proteome</keyword>
<evidence type="ECO:0008006" key="7">
    <source>
        <dbReference type="Google" id="ProtNLM"/>
    </source>
</evidence>
<dbReference type="PROSITE" id="PS50112">
    <property type="entry name" value="PAS"/>
    <property type="match status" value="1"/>
</dbReference>
<dbReference type="InterPro" id="IPR000160">
    <property type="entry name" value="GGDEF_dom"/>
</dbReference>
<comment type="caution">
    <text evidence="5">The sequence shown here is derived from an EMBL/GenBank/DDBJ whole genome shotgun (WGS) entry which is preliminary data.</text>
</comment>
<dbReference type="PANTHER" id="PTHR44757:SF2">
    <property type="entry name" value="BIOFILM ARCHITECTURE MAINTENANCE PROTEIN MBAA"/>
    <property type="match status" value="1"/>
</dbReference>
<dbReference type="SMART" id="SM00052">
    <property type="entry name" value="EAL"/>
    <property type="match status" value="1"/>
</dbReference>
<dbReference type="InterPro" id="IPR013656">
    <property type="entry name" value="PAS_4"/>
</dbReference>
<evidence type="ECO:0000259" key="3">
    <source>
        <dbReference type="PROSITE" id="PS50883"/>
    </source>
</evidence>
<organism evidence="5 6">
    <name type="scientific">Zobellella endophytica</name>
    <dbReference type="NCBI Taxonomy" id="2116700"/>
    <lineage>
        <taxon>Bacteria</taxon>
        <taxon>Pseudomonadati</taxon>
        <taxon>Pseudomonadota</taxon>
        <taxon>Gammaproteobacteria</taxon>
        <taxon>Aeromonadales</taxon>
        <taxon>Aeromonadaceae</taxon>
        <taxon>Zobellella</taxon>
    </lineage>
</organism>
<feature type="transmembrane region" description="Helical" evidence="1">
    <location>
        <begin position="182"/>
        <end position="203"/>
    </location>
</feature>
<dbReference type="CDD" id="cd00130">
    <property type="entry name" value="PAS"/>
    <property type="match status" value="1"/>
</dbReference>
<protein>
    <recommendedName>
        <fullName evidence="7">EAL domain-containing protein</fullName>
    </recommendedName>
</protein>
<evidence type="ECO:0000259" key="2">
    <source>
        <dbReference type="PROSITE" id="PS50112"/>
    </source>
</evidence>
<dbReference type="SUPFAM" id="SSF141868">
    <property type="entry name" value="EAL domain-like"/>
    <property type="match status" value="1"/>
</dbReference>